<dbReference type="OrthoDB" id="4025944at2759"/>
<dbReference type="eggNOG" id="ENOG502RQ2X">
    <property type="taxonomic scope" value="Eukaryota"/>
</dbReference>
<reference evidence="1 2" key="1">
    <citation type="journal article" date="2009" name="Nature">
        <title>Evolution of pathogenicity and sexual reproduction in eight Candida genomes.</title>
        <authorList>
            <person name="Butler G."/>
            <person name="Rasmussen M.D."/>
            <person name="Lin M.F."/>
            <person name="Santos M.A."/>
            <person name="Sakthikumar S."/>
            <person name="Munro C.A."/>
            <person name="Rheinbay E."/>
            <person name="Grabherr M."/>
            <person name="Forche A."/>
            <person name="Reedy J.L."/>
            <person name="Agrafioti I."/>
            <person name="Arnaud M.B."/>
            <person name="Bates S."/>
            <person name="Brown A.J."/>
            <person name="Brunke S."/>
            <person name="Costanzo M.C."/>
            <person name="Fitzpatrick D.A."/>
            <person name="de Groot P.W."/>
            <person name="Harris D."/>
            <person name="Hoyer L.L."/>
            <person name="Hube B."/>
            <person name="Klis F.M."/>
            <person name="Kodira C."/>
            <person name="Lennard N."/>
            <person name="Logue M.E."/>
            <person name="Martin R."/>
            <person name="Neiman A.M."/>
            <person name="Nikolaou E."/>
            <person name="Quail M.A."/>
            <person name="Quinn J."/>
            <person name="Santos M.C."/>
            <person name="Schmitzberger F.F."/>
            <person name="Sherlock G."/>
            <person name="Shah P."/>
            <person name="Silverstein K.A."/>
            <person name="Skrzypek M.S."/>
            <person name="Soll D."/>
            <person name="Staggs R."/>
            <person name="Stansfield I."/>
            <person name="Stumpf M.P."/>
            <person name="Sudbery P.E."/>
            <person name="Srikantha T."/>
            <person name="Zeng Q."/>
            <person name="Berman J."/>
            <person name="Berriman M."/>
            <person name="Heitman J."/>
            <person name="Gow N.A."/>
            <person name="Lorenz M.C."/>
            <person name="Birren B.W."/>
            <person name="Kellis M."/>
            <person name="Cuomo C.A."/>
        </authorList>
    </citation>
    <scope>NUCLEOTIDE SEQUENCE [LARGE SCALE GENOMIC DNA]</scope>
    <source>
        <strain evidence="2">ATCC 11503 / BCRC 21390 / CBS 2605 / JCM 1781 / NBRC 1676 / NRRL YB-4239</strain>
    </source>
</reference>
<organism evidence="1 2">
    <name type="scientific">Lodderomyces elongisporus (strain ATCC 11503 / CBS 2605 / JCM 1781 / NBRC 1676 / NRRL YB-4239)</name>
    <name type="common">Yeast</name>
    <name type="synonym">Saccharomyces elongisporus</name>
    <dbReference type="NCBI Taxonomy" id="379508"/>
    <lineage>
        <taxon>Eukaryota</taxon>
        <taxon>Fungi</taxon>
        <taxon>Dikarya</taxon>
        <taxon>Ascomycota</taxon>
        <taxon>Saccharomycotina</taxon>
        <taxon>Pichiomycetes</taxon>
        <taxon>Debaryomycetaceae</taxon>
        <taxon>Candida/Lodderomyces clade</taxon>
        <taxon>Lodderomyces</taxon>
    </lineage>
</organism>
<evidence type="ECO:0000313" key="1">
    <source>
        <dbReference type="EMBL" id="EDK46921.1"/>
    </source>
</evidence>
<name>A5E663_LODEL</name>
<dbReference type="STRING" id="379508.A5E663"/>
<dbReference type="GeneID" id="5230733"/>
<dbReference type="Proteomes" id="UP000001996">
    <property type="component" value="Unassembled WGS sequence"/>
</dbReference>
<keyword evidence="2" id="KW-1185">Reference proteome</keyword>
<evidence type="ECO:0000313" key="2">
    <source>
        <dbReference type="Proteomes" id="UP000001996"/>
    </source>
</evidence>
<dbReference type="AlphaFoldDB" id="A5E663"/>
<dbReference type="VEuPathDB" id="FungiDB:LELG_05102"/>
<gene>
    <name evidence="1" type="ORF">LELG_05102</name>
</gene>
<protein>
    <submittedName>
        <fullName evidence="1">Uncharacterized protein</fullName>
    </submittedName>
</protein>
<dbReference type="InParanoid" id="A5E663"/>
<dbReference type="KEGG" id="lel:PVL30_005239"/>
<dbReference type="EMBL" id="CH981531">
    <property type="protein sequence ID" value="EDK46921.1"/>
    <property type="molecule type" value="Genomic_DNA"/>
</dbReference>
<proteinExistence type="predicted"/>
<accession>A5E663</accession>
<sequence length="311" mass="35994">MLRIPYLQQRRGFFQVYKGPVRPSLVANKTYPILIWNNIIPYQAKYLTAFGASILSFIKIHPLVLITLGPPICIGSYFLYKWLYNKLVNKEAKKAVGGIPPNMNEISIKDQLIISPLLIVKILPYDETQLYNLQHDIDNEYQSFTTQVVDLIEQRIIEFVSRNKLGMELNLNLDLLDLNLDSLNEKNSILSDFIIDGSQLNVHIFPDQIETFTTTTADLSKAYNIPGTEGFPCRFVKLLVPYFSERDVAKRKRLGVISAWLINLGDKDDSQWSMVINVSRIGWREQNLLIREIDDCEYMESKMYQQYGKEK</sequence>
<dbReference type="HOGENOM" id="CLU_075125_0_0_1"/>